<dbReference type="CDD" id="cd17631">
    <property type="entry name" value="FACL_FadD13-like"/>
    <property type="match status" value="1"/>
</dbReference>
<gene>
    <name evidence="3" type="ORF">GCM10023215_03690</name>
</gene>
<dbReference type="InterPro" id="IPR000873">
    <property type="entry name" value="AMP-dep_synth/lig_dom"/>
</dbReference>
<evidence type="ECO:0000313" key="3">
    <source>
        <dbReference type="EMBL" id="GAA4675128.1"/>
    </source>
</evidence>
<dbReference type="Pfam" id="PF13193">
    <property type="entry name" value="AMP-binding_C"/>
    <property type="match status" value="1"/>
</dbReference>
<protein>
    <submittedName>
        <fullName evidence="3">Long-chain fatty acid--CoA ligase</fullName>
    </submittedName>
</protein>
<dbReference type="PANTHER" id="PTHR43767:SF1">
    <property type="entry name" value="NONRIBOSOMAL PEPTIDE SYNTHASE PES1 (EUROFUNG)-RELATED"/>
    <property type="match status" value="1"/>
</dbReference>
<name>A0ABP8VZG4_9PSEU</name>
<dbReference type="RefSeq" id="WP_345377859.1">
    <property type="nucleotide sequence ID" value="NZ_BAABIC010000001.1"/>
</dbReference>
<dbReference type="NCBIfam" id="NF004837">
    <property type="entry name" value="PRK06187.1"/>
    <property type="match status" value="1"/>
</dbReference>
<keyword evidence="4" id="KW-1185">Reference proteome</keyword>
<comment type="caution">
    <text evidence="3">The sequence shown here is derived from an EMBL/GenBank/DDBJ whole genome shotgun (WGS) entry which is preliminary data.</text>
</comment>
<dbReference type="InterPro" id="IPR045851">
    <property type="entry name" value="AMP-bd_C_sf"/>
</dbReference>
<dbReference type="SUPFAM" id="SSF56801">
    <property type="entry name" value="Acetyl-CoA synthetase-like"/>
    <property type="match status" value="1"/>
</dbReference>
<dbReference type="Pfam" id="PF00501">
    <property type="entry name" value="AMP-binding"/>
    <property type="match status" value="1"/>
</dbReference>
<sequence length="529" mass="56610">MTLSPDRPAAPAGAPTDVPGLLARWAAERPDAEALRFAEVRRTWAELDERVRRLAAALRAEGVGAGDRVAVLDLNHPSCLEMTLACARIGAANAVVNFRLAPPEIVYVLNDAGAALLLVGPEFAQAAEAVRDKAPTLRRLVRVGGPDDEYEAWLAAHEPEQGPAEVDPDACFVQLYTSGTTGFPKGVMLTHRAMLAHSSNVAETFEVDHDAVVQVAMPLFHVGGTSYALLAIHFGARMVMLRVPDPAAVVEQLEGERITHTFLVPALLAAVAQVPGVAERDLSAIEVLSYGASPIPLPVMRACLPLFPGRMHQVYGMTEACGVVTALGAADHEDPSVAHRLVSAGTPIHGVEIEVRDPATGEPVPTGEPGEIWVRTAQLMKGYWQQPEATAAAITPDGWLRSGDGGHLDADGYVYVTDRVKDMIVSGGENVYPAEIERVLAEYPGIADVAVIGVPDERWGEVPRAVVVAAAGTELDEEAVLAYCREHLASYKCPKGLDVVTELPRNPTGKILKKDLRAPFWAGRERRTV</sequence>
<dbReference type="InterPro" id="IPR050237">
    <property type="entry name" value="ATP-dep_AMP-bd_enzyme"/>
</dbReference>
<dbReference type="EMBL" id="BAABIC010000001">
    <property type="protein sequence ID" value="GAA4675128.1"/>
    <property type="molecule type" value="Genomic_DNA"/>
</dbReference>
<feature type="domain" description="AMP-binding enzyme C-terminal" evidence="2">
    <location>
        <begin position="435"/>
        <end position="510"/>
    </location>
</feature>
<dbReference type="Proteomes" id="UP001500325">
    <property type="component" value="Unassembled WGS sequence"/>
</dbReference>
<accession>A0ABP8VZG4</accession>
<dbReference type="InterPro" id="IPR025110">
    <property type="entry name" value="AMP-bd_C"/>
</dbReference>
<keyword evidence="3" id="KW-0436">Ligase</keyword>
<feature type="domain" description="AMP-dependent synthetase/ligase" evidence="1">
    <location>
        <begin position="23"/>
        <end position="384"/>
    </location>
</feature>
<evidence type="ECO:0000313" key="4">
    <source>
        <dbReference type="Proteomes" id="UP001500325"/>
    </source>
</evidence>
<evidence type="ECO:0000259" key="2">
    <source>
        <dbReference type="Pfam" id="PF13193"/>
    </source>
</evidence>
<proteinExistence type="predicted"/>
<dbReference type="Gene3D" id="3.40.50.12780">
    <property type="entry name" value="N-terminal domain of ligase-like"/>
    <property type="match status" value="1"/>
</dbReference>
<dbReference type="Gene3D" id="3.30.300.30">
    <property type="match status" value="1"/>
</dbReference>
<organism evidence="3 4">
    <name type="scientific">Pseudonocardia yuanmonensis</name>
    <dbReference type="NCBI Taxonomy" id="1095914"/>
    <lineage>
        <taxon>Bacteria</taxon>
        <taxon>Bacillati</taxon>
        <taxon>Actinomycetota</taxon>
        <taxon>Actinomycetes</taxon>
        <taxon>Pseudonocardiales</taxon>
        <taxon>Pseudonocardiaceae</taxon>
        <taxon>Pseudonocardia</taxon>
    </lineage>
</organism>
<evidence type="ECO:0000259" key="1">
    <source>
        <dbReference type="Pfam" id="PF00501"/>
    </source>
</evidence>
<reference evidence="4" key="1">
    <citation type="journal article" date="2019" name="Int. J. Syst. Evol. Microbiol.">
        <title>The Global Catalogue of Microorganisms (GCM) 10K type strain sequencing project: providing services to taxonomists for standard genome sequencing and annotation.</title>
        <authorList>
            <consortium name="The Broad Institute Genomics Platform"/>
            <consortium name="The Broad Institute Genome Sequencing Center for Infectious Disease"/>
            <person name="Wu L."/>
            <person name="Ma J."/>
        </authorList>
    </citation>
    <scope>NUCLEOTIDE SEQUENCE [LARGE SCALE GENOMIC DNA]</scope>
    <source>
        <strain evidence="4">JCM 18055</strain>
    </source>
</reference>
<dbReference type="PANTHER" id="PTHR43767">
    <property type="entry name" value="LONG-CHAIN-FATTY-ACID--COA LIGASE"/>
    <property type="match status" value="1"/>
</dbReference>
<dbReference type="GO" id="GO:0016874">
    <property type="term" value="F:ligase activity"/>
    <property type="evidence" value="ECO:0007669"/>
    <property type="project" value="UniProtKB-KW"/>
</dbReference>
<dbReference type="InterPro" id="IPR042099">
    <property type="entry name" value="ANL_N_sf"/>
</dbReference>